<evidence type="ECO:0000259" key="4">
    <source>
        <dbReference type="PROSITE" id="PS50943"/>
    </source>
</evidence>
<dbReference type="InterPro" id="IPR015927">
    <property type="entry name" value="Peptidase_S24_S26A/B/C"/>
</dbReference>
<keyword evidence="1" id="KW-0805">Transcription regulation</keyword>
<evidence type="ECO:0000313" key="5">
    <source>
        <dbReference type="EMBL" id="NHO32015.1"/>
    </source>
</evidence>
<name>A0ABX0K7Y0_9PROT</name>
<accession>A0ABX0K7Y0</accession>
<keyword evidence="3" id="KW-0804">Transcription</keyword>
<dbReference type="InterPro" id="IPR010982">
    <property type="entry name" value="Lambda_DNA-bd_dom_sf"/>
</dbReference>
<dbReference type="SUPFAM" id="SSF47413">
    <property type="entry name" value="lambda repressor-like DNA-binding domains"/>
    <property type="match status" value="1"/>
</dbReference>
<dbReference type="CDD" id="cd06529">
    <property type="entry name" value="S24_LexA-like"/>
    <property type="match status" value="1"/>
</dbReference>
<dbReference type="InterPro" id="IPR036286">
    <property type="entry name" value="LexA/Signal_pep-like_sf"/>
</dbReference>
<dbReference type="PANTHER" id="PTHR40661:SF3">
    <property type="entry name" value="FELS-1 PROPHAGE TRANSCRIPTIONAL REGULATOR"/>
    <property type="match status" value="1"/>
</dbReference>
<protein>
    <submittedName>
        <fullName evidence="5">Peptidase</fullName>
    </submittedName>
</protein>
<evidence type="ECO:0000256" key="3">
    <source>
        <dbReference type="ARBA" id="ARBA00023163"/>
    </source>
</evidence>
<keyword evidence="2" id="KW-0238">DNA-binding</keyword>
<dbReference type="PROSITE" id="PS50943">
    <property type="entry name" value="HTH_CROC1"/>
    <property type="match status" value="1"/>
</dbReference>
<evidence type="ECO:0000256" key="2">
    <source>
        <dbReference type="ARBA" id="ARBA00023125"/>
    </source>
</evidence>
<organism evidence="5 6">
    <name type="scientific">Acetobacter fallax</name>
    <dbReference type="NCBI Taxonomy" id="1737473"/>
    <lineage>
        <taxon>Bacteria</taxon>
        <taxon>Pseudomonadati</taxon>
        <taxon>Pseudomonadota</taxon>
        <taxon>Alphaproteobacteria</taxon>
        <taxon>Acetobacterales</taxon>
        <taxon>Acetobacteraceae</taxon>
        <taxon>Acetobacter</taxon>
    </lineage>
</organism>
<dbReference type="CDD" id="cd00093">
    <property type="entry name" value="HTH_XRE"/>
    <property type="match status" value="1"/>
</dbReference>
<feature type="domain" description="HTH cro/C1-type" evidence="4">
    <location>
        <begin position="93"/>
        <end position="132"/>
    </location>
</feature>
<dbReference type="InterPro" id="IPR001387">
    <property type="entry name" value="Cro/C1-type_HTH"/>
</dbReference>
<dbReference type="InterPro" id="IPR039418">
    <property type="entry name" value="LexA-like"/>
</dbReference>
<reference evidence="5 6" key="1">
    <citation type="journal article" date="2020" name="Int. J. Syst. Evol. Microbiol.">
        <title>Novel acetic acid bacteria from cider fermentations: Acetobacter conturbans sp. nov. and Acetobacter fallax sp. nov.</title>
        <authorList>
            <person name="Sombolestani A.S."/>
            <person name="Cleenwerck I."/>
            <person name="Cnockaert M."/>
            <person name="Borremans W."/>
            <person name="Wieme A.D."/>
            <person name="De Vuyst L."/>
            <person name="Vandamme P."/>
        </authorList>
    </citation>
    <scope>NUCLEOTIDE SEQUENCE [LARGE SCALE GENOMIC DNA]</scope>
    <source>
        <strain evidence="5 6">LMG 1637</strain>
    </source>
</reference>
<proteinExistence type="predicted"/>
<comment type="caution">
    <text evidence="5">The sequence shown here is derived from an EMBL/GenBank/DDBJ whole genome shotgun (WGS) entry which is preliminary data.</text>
</comment>
<sequence>MLRMVSDHTADGSYSAKLLKNAHMEFSIEDCRGGLCVIILKQTPQKMNRGYREMGRHARLELDGLSEGDDDDVRKRSGRLRAAVHAAGGNNRVATRANIPLGTLNNYIAGREMRVGPMIALADACNVSLDWLATGREMAAGVMADAAVSGADGMRPVRYFHAEPQAGAGSMVEQWEGYEVVMFSDYFIRSVIGAWNNNVFMVKVSGDSMRPSIENGDTVFVDPTPETLREDVYVMTMQDMFIVKRLLIRSPDSFTISSDNSAFRSFDVPSSSVAWAGSGMDADLRIVGRVTGRIHLGL</sequence>
<dbReference type="Pfam" id="PF00717">
    <property type="entry name" value="Peptidase_S24"/>
    <property type="match status" value="1"/>
</dbReference>
<dbReference type="EMBL" id="WOSW01000006">
    <property type="protein sequence ID" value="NHO32015.1"/>
    <property type="molecule type" value="Genomic_DNA"/>
</dbReference>
<dbReference type="PANTHER" id="PTHR40661">
    <property type="match status" value="1"/>
</dbReference>
<evidence type="ECO:0000313" key="6">
    <source>
        <dbReference type="Proteomes" id="UP000615326"/>
    </source>
</evidence>
<evidence type="ECO:0000256" key="1">
    <source>
        <dbReference type="ARBA" id="ARBA00023015"/>
    </source>
</evidence>
<keyword evidence="6" id="KW-1185">Reference proteome</keyword>
<dbReference type="SUPFAM" id="SSF51306">
    <property type="entry name" value="LexA/Signal peptidase"/>
    <property type="match status" value="1"/>
</dbReference>
<dbReference type="Gene3D" id="1.10.260.40">
    <property type="entry name" value="lambda repressor-like DNA-binding domains"/>
    <property type="match status" value="1"/>
</dbReference>
<gene>
    <name evidence="5" type="ORF">GOB84_05455</name>
</gene>
<dbReference type="Proteomes" id="UP000615326">
    <property type="component" value="Unassembled WGS sequence"/>
</dbReference>
<dbReference type="Gene3D" id="2.10.109.10">
    <property type="entry name" value="Umud Fragment, subunit A"/>
    <property type="match status" value="1"/>
</dbReference>